<gene>
    <name evidence="7" type="ORF">JO380_000717</name>
</gene>
<keyword evidence="4" id="KW-0119">Carbohydrate metabolism</keyword>
<proteinExistence type="predicted"/>
<dbReference type="Proteomes" id="UP001240250">
    <property type="component" value="Unassembled WGS sequence"/>
</dbReference>
<keyword evidence="3" id="KW-0326">Glycosidase</keyword>
<feature type="domain" description="CBM2" evidence="6">
    <location>
        <begin position="666"/>
        <end position="771"/>
    </location>
</feature>
<dbReference type="InterPro" id="IPR012291">
    <property type="entry name" value="CBM2_carb-bd_dom_sf"/>
</dbReference>
<accession>A0ABU0GG57</accession>
<evidence type="ECO:0000256" key="4">
    <source>
        <dbReference type="ARBA" id="ARBA00023326"/>
    </source>
</evidence>
<keyword evidence="1" id="KW-0378">Hydrolase</keyword>
<dbReference type="InterPro" id="IPR018366">
    <property type="entry name" value="CBM2_CS"/>
</dbReference>
<protein>
    <recommendedName>
        <fullName evidence="6">CBM2 domain-containing protein</fullName>
    </recommendedName>
</protein>
<dbReference type="InterPro" id="IPR001919">
    <property type="entry name" value="CBD2"/>
</dbReference>
<dbReference type="EMBL" id="JAUSVM010000001">
    <property type="protein sequence ID" value="MDQ0424336.1"/>
    <property type="molecule type" value="Genomic_DNA"/>
</dbReference>
<dbReference type="Pfam" id="PF19527">
    <property type="entry name" value="DUF6055"/>
    <property type="match status" value="1"/>
</dbReference>
<dbReference type="InterPro" id="IPR008965">
    <property type="entry name" value="CBM2/CBM3_carb-bd_dom_sf"/>
</dbReference>
<feature type="region of interest" description="Disordered" evidence="5">
    <location>
        <begin position="615"/>
        <end position="663"/>
    </location>
</feature>
<evidence type="ECO:0000256" key="3">
    <source>
        <dbReference type="ARBA" id="ARBA00023295"/>
    </source>
</evidence>
<feature type="compositionally biased region" description="Low complexity" evidence="5">
    <location>
        <begin position="654"/>
        <end position="663"/>
    </location>
</feature>
<keyword evidence="2" id="KW-0136">Cellulose degradation</keyword>
<dbReference type="Pfam" id="PF00553">
    <property type="entry name" value="CBM_2"/>
    <property type="match status" value="1"/>
</dbReference>
<evidence type="ECO:0000256" key="2">
    <source>
        <dbReference type="ARBA" id="ARBA00023001"/>
    </source>
</evidence>
<dbReference type="RefSeq" id="WP_307415855.1">
    <property type="nucleotide sequence ID" value="NZ_JAUSVM010000001.1"/>
</dbReference>
<dbReference type="Gene3D" id="2.160.10.10">
    <property type="entry name" value="Hexapeptide repeat proteins"/>
    <property type="match status" value="1"/>
</dbReference>
<keyword evidence="8" id="KW-1185">Reference proteome</keyword>
<dbReference type="PROSITE" id="PS51173">
    <property type="entry name" value="CBM2"/>
    <property type="match status" value="1"/>
</dbReference>
<keyword evidence="4" id="KW-0624">Polysaccharide degradation</keyword>
<name>A0ABU0GG57_9CELL</name>
<evidence type="ECO:0000313" key="8">
    <source>
        <dbReference type="Proteomes" id="UP001240250"/>
    </source>
</evidence>
<dbReference type="SUPFAM" id="SSF49384">
    <property type="entry name" value="Carbohydrate-binding domain"/>
    <property type="match status" value="1"/>
</dbReference>
<evidence type="ECO:0000313" key="7">
    <source>
        <dbReference type="EMBL" id="MDQ0424336.1"/>
    </source>
</evidence>
<dbReference type="Gene3D" id="2.60.40.290">
    <property type="match status" value="1"/>
</dbReference>
<evidence type="ECO:0000256" key="1">
    <source>
        <dbReference type="ARBA" id="ARBA00022801"/>
    </source>
</evidence>
<evidence type="ECO:0000259" key="6">
    <source>
        <dbReference type="PROSITE" id="PS51173"/>
    </source>
</evidence>
<organism evidence="7 8">
    <name type="scientific">Cellulomonas iranensis</name>
    <dbReference type="NCBI Taxonomy" id="76862"/>
    <lineage>
        <taxon>Bacteria</taxon>
        <taxon>Bacillati</taxon>
        <taxon>Actinomycetota</taxon>
        <taxon>Actinomycetes</taxon>
        <taxon>Micrococcales</taxon>
        <taxon>Cellulomonadaceae</taxon>
        <taxon>Cellulomonas</taxon>
    </lineage>
</organism>
<evidence type="ECO:0000256" key="5">
    <source>
        <dbReference type="SAM" id="MobiDB-lite"/>
    </source>
</evidence>
<dbReference type="InterPro" id="IPR045690">
    <property type="entry name" value="DUF6055"/>
</dbReference>
<reference evidence="7 8" key="1">
    <citation type="submission" date="2023-07" db="EMBL/GenBank/DDBJ databases">
        <title>Sequencing the genomes of 1000 actinobacteria strains.</title>
        <authorList>
            <person name="Klenk H.-P."/>
        </authorList>
    </citation>
    <scope>NUCLEOTIDE SEQUENCE [LARGE SCALE GENOMIC DNA]</scope>
    <source>
        <strain evidence="7 8">DSM 14785</strain>
    </source>
</reference>
<sequence length="772" mass="77920">MGRITRGVLVVVLVVAFGLGAALATGLGAADDGRRALVVPAGWRDAWADAHVVEGDAVALAWGDRAGEDPTTAPPDLRFDPDRTLAQLEALLAFDVEALGPAAQDGPLTGRKVLVVVDGTWSHGPGAARPGVDASVDGGLSVAADATPVTSGAVVDGVGLLRVDPAVLAPRAAADGATAPGTPEAGSAVPAGTPWELARGVAETVQHLVAAAHPGRGLTPESAATLRAAGSAYLATLAVPGRYADVSDQVHAPQLAWGSPRHGDAGWLLLQQLVSRSHPTLLGDLWSRSLDTEDVLDAYARLTSSDASALNRRIAQYALRAAVADLPGAGAPGDVLAEVDPVLRAQRTTPVDAVPDDPGHHRVLGTFAPGAYGYTVVRLAPDGTGEITVRVRGHADGLGESAGWSFGMVALGPTGPRYSPVTEADDAQLTLALRPGEEEVYLVVTATPGVIAPTPPVGFAATPRYPYEFRVAGAAVVADAAQDVTGGHRHAHGGGWVDDRATVDPTAWVGPDAVVRGDAVVGPGVRIEGRAWVQGGARLADRVVVRDVAVVRGTARLSGDVVVGGDAVVGFTCDAGTYTTYRARATCDPASVDSDVNATVTPFAAGEVVIEAAAATSAPTTSPDSQGAPADPPPTAASPPPAAPPPSAAPTAPPTSGAPGVAAPPAAVPAGACTATYELLNAWPGGFQGQVRVTASAPDLRGWTVSWTRPDGVEMSDDTWGAAFTYSGDVVTAESLSWNGTVAQGESVVVGFNAGAQQAPTTLPGLRCARTG</sequence>
<dbReference type="PROSITE" id="PS00561">
    <property type="entry name" value="CBM2_A"/>
    <property type="match status" value="1"/>
</dbReference>
<dbReference type="InterPro" id="IPR011004">
    <property type="entry name" value="Trimer_LpxA-like_sf"/>
</dbReference>
<dbReference type="SUPFAM" id="SSF51161">
    <property type="entry name" value="Trimeric LpxA-like enzymes"/>
    <property type="match status" value="1"/>
</dbReference>
<comment type="caution">
    <text evidence="7">The sequence shown here is derived from an EMBL/GenBank/DDBJ whole genome shotgun (WGS) entry which is preliminary data.</text>
</comment>
<feature type="compositionally biased region" description="Pro residues" evidence="5">
    <location>
        <begin position="630"/>
        <end position="653"/>
    </location>
</feature>
<dbReference type="SMART" id="SM00637">
    <property type="entry name" value="CBD_II"/>
    <property type="match status" value="1"/>
</dbReference>